<accession>A0A6I3SIZ7</accession>
<dbReference type="SUPFAM" id="SSF52540">
    <property type="entry name" value="P-loop containing nucleoside triphosphate hydrolases"/>
    <property type="match status" value="1"/>
</dbReference>
<dbReference type="Gene3D" id="3.40.50.300">
    <property type="entry name" value="P-loop containing nucleotide triphosphate hydrolases"/>
    <property type="match status" value="1"/>
</dbReference>
<comment type="subcellular location">
    <subcellularLocation>
        <location evidence="1 10">Cell membrane</location>
        <topology evidence="1 10">Peripheral membrane protein</topology>
    </subcellularLocation>
</comment>
<dbReference type="CDD" id="cd03225">
    <property type="entry name" value="ABC_cobalt_CbiO_domain1"/>
    <property type="match status" value="1"/>
</dbReference>
<comment type="caution">
    <text evidence="12">The sequence shown here is derived from an EMBL/GenBank/DDBJ whole genome shotgun (WGS) entry which is preliminary data.</text>
</comment>
<dbReference type="PANTHER" id="PTHR43553">
    <property type="entry name" value="HEAVY METAL TRANSPORTER"/>
    <property type="match status" value="1"/>
</dbReference>
<keyword evidence="13" id="KW-1185">Reference proteome</keyword>
<evidence type="ECO:0000256" key="2">
    <source>
        <dbReference type="ARBA" id="ARBA00005417"/>
    </source>
</evidence>
<dbReference type="GO" id="GO:0006824">
    <property type="term" value="P:cobalt ion transport"/>
    <property type="evidence" value="ECO:0007669"/>
    <property type="project" value="InterPro"/>
</dbReference>
<dbReference type="PROSITE" id="PS00211">
    <property type="entry name" value="ABC_TRANSPORTER_1"/>
    <property type="match status" value="1"/>
</dbReference>
<evidence type="ECO:0000313" key="12">
    <source>
        <dbReference type="EMBL" id="MTV48732.1"/>
    </source>
</evidence>
<evidence type="ECO:0000313" key="13">
    <source>
        <dbReference type="Proteomes" id="UP000430670"/>
    </source>
</evidence>
<evidence type="ECO:0000256" key="4">
    <source>
        <dbReference type="ARBA" id="ARBA00022475"/>
    </source>
</evidence>
<dbReference type="AlphaFoldDB" id="A0A6I3SIZ7"/>
<dbReference type="GO" id="GO:0005524">
    <property type="term" value="F:ATP binding"/>
    <property type="evidence" value="ECO:0007669"/>
    <property type="project" value="UniProtKB-UniRule"/>
</dbReference>
<sequence length="281" mass="31195">MNSLLEAEHIEFAYPDGTTGLNRLSMTIRQGRKVAVVGANGSGKSTLFLHLNGTLKPHRGAIRFQGKELDYSRKGLRELRSRIGLVFQDPDVQLFSASVEQDISFGPLNMGLSPAEARQRVDEALEVTGISDLRHRPVHGLSYGQKKRVCIAGIYAMKPEVIILDEPLAWLDPVGAKHILALLDRLNAAGTTVIMSLHQMDIVAHWAQDVIVLNKGETVFEGNPLSLFAQDDLLHRCGLETPWPLEMYHDLVRMGLLPPGEAAPVDKRGLLDTINRKWCKR</sequence>
<dbReference type="GO" id="GO:0042626">
    <property type="term" value="F:ATPase-coupled transmembrane transporter activity"/>
    <property type="evidence" value="ECO:0007669"/>
    <property type="project" value="TreeGrafter"/>
</dbReference>
<evidence type="ECO:0000256" key="10">
    <source>
        <dbReference type="RuleBase" id="RU364103"/>
    </source>
</evidence>
<keyword evidence="7" id="KW-1278">Translocase</keyword>
<dbReference type="NCBIfam" id="TIGR01166">
    <property type="entry name" value="cbiO"/>
    <property type="match status" value="1"/>
</dbReference>
<comment type="similarity">
    <text evidence="2 10">Belongs to the ABC transporter superfamily.</text>
</comment>
<evidence type="ECO:0000259" key="11">
    <source>
        <dbReference type="PROSITE" id="PS50893"/>
    </source>
</evidence>
<dbReference type="PANTHER" id="PTHR43553:SF24">
    <property type="entry name" value="ENERGY-COUPLING FACTOR TRANSPORTER ATP-BINDING PROTEIN ECFA1"/>
    <property type="match status" value="1"/>
</dbReference>
<dbReference type="InterPro" id="IPR050095">
    <property type="entry name" value="ECF_ABC_transporter_ATP-bd"/>
</dbReference>
<dbReference type="FunFam" id="3.40.50.300:FF:000224">
    <property type="entry name" value="Energy-coupling factor transporter ATP-binding protein EcfA"/>
    <property type="match status" value="1"/>
</dbReference>
<feature type="domain" description="ABC transporter" evidence="11">
    <location>
        <begin position="5"/>
        <end position="240"/>
    </location>
</feature>
<comment type="function">
    <text evidence="10">Part of an ABC transporter complex. Responsible for energy coupling to the transport system.</text>
</comment>
<dbReference type="InterPro" id="IPR017871">
    <property type="entry name" value="ABC_transporter-like_CS"/>
</dbReference>
<keyword evidence="8 10" id="KW-0472">Membrane</keyword>
<dbReference type="SMART" id="SM00382">
    <property type="entry name" value="AAA"/>
    <property type="match status" value="1"/>
</dbReference>
<dbReference type="GO" id="GO:0016887">
    <property type="term" value="F:ATP hydrolysis activity"/>
    <property type="evidence" value="ECO:0007669"/>
    <property type="project" value="InterPro"/>
</dbReference>
<dbReference type="EMBL" id="WNKU01000006">
    <property type="protein sequence ID" value="MTV48732.1"/>
    <property type="molecule type" value="Genomic_DNA"/>
</dbReference>
<comment type="function">
    <text evidence="9">Probably part of an ABC transporter complex. Responsible for energy coupling to the transport system.</text>
</comment>
<evidence type="ECO:0000256" key="8">
    <source>
        <dbReference type="ARBA" id="ARBA00023136"/>
    </source>
</evidence>
<protein>
    <recommendedName>
        <fullName evidence="10">ABC transporter ATP-binding protein</fullName>
    </recommendedName>
</protein>
<dbReference type="PROSITE" id="PS50893">
    <property type="entry name" value="ABC_TRANSPORTER_2"/>
    <property type="match status" value="1"/>
</dbReference>
<evidence type="ECO:0000256" key="6">
    <source>
        <dbReference type="ARBA" id="ARBA00022840"/>
    </source>
</evidence>
<dbReference type="Pfam" id="PF00005">
    <property type="entry name" value="ABC_tran"/>
    <property type="match status" value="1"/>
</dbReference>
<keyword evidence="6 10" id="KW-0067">ATP-binding</keyword>
<dbReference type="InterPro" id="IPR027417">
    <property type="entry name" value="P-loop_NTPase"/>
</dbReference>
<dbReference type="InterPro" id="IPR003439">
    <property type="entry name" value="ABC_transporter-like_ATP-bd"/>
</dbReference>
<dbReference type="InterPro" id="IPR015856">
    <property type="entry name" value="ABC_transpr_CbiO/EcfA_su"/>
</dbReference>
<dbReference type="InterPro" id="IPR003593">
    <property type="entry name" value="AAA+_ATPase"/>
</dbReference>
<dbReference type="InterPro" id="IPR005876">
    <property type="entry name" value="Co_trans_ATP-bd"/>
</dbReference>
<keyword evidence="5 10" id="KW-0547">Nucleotide-binding</keyword>
<evidence type="ECO:0000256" key="5">
    <source>
        <dbReference type="ARBA" id="ARBA00022741"/>
    </source>
</evidence>
<evidence type="ECO:0000256" key="7">
    <source>
        <dbReference type="ARBA" id="ARBA00022967"/>
    </source>
</evidence>
<evidence type="ECO:0000256" key="9">
    <source>
        <dbReference type="ARBA" id="ARBA00025157"/>
    </source>
</evidence>
<keyword evidence="4 10" id="KW-1003">Cell membrane</keyword>
<keyword evidence="3 10" id="KW-0813">Transport</keyword>
<evidence type="ECO:0000256" key="1">
    <source>
        <dbReference type="ARBA" id="ARBA00004202"/>
    </source>
</evidence>
<evidence type="ECO:0000256" key="3">
    <source>
        <dbReference type="ARBA" id="ARBA00022448"/>
    </source>
</evidence>
<organism evidence="12 13">
    <name type="scientific">Heliobacterium mobile</name>
    <name type="common">Heliobacillus mobilis</name>
    <dbReference type="NCBI Taxonomy" id="28064"/>
    <lineage>
        <taxon>Bacteria</taxon>
        <taxon>Bacillati</taxon>
        <taxon>Bacillota</taxon>
        <taxon>Clostridia</taxon>
        <taxon>Eubacteriales</taxon>
        <taxon>Heliobacteriaceae</taxon>
        <taxon>Heliobacterium</taxon>
    </lineage>
</organism>
<reference evidence="12 13" key="1">
    <citation type="submission" date="2019-11" db="EMBL/GenBank/DDBJ databases">
        <title>Whole-genome sequence of a the green, strictly anaerobic photosynthetic bacterium Heliobacillus mobilis DSM 6151.</title>
        <authorList>
            <person name="Kyndt J.A."/>
            <person name="Meyer T.E."/>
        </authorList>
    </citation>
    <scope>NUCLEOTIDE SEQUENCE [LARGE SCALE GENOMIC DNA]</scope>
    <source>
        <strain evidence="12 13">DSM 6151</strain>
    </source>
</reference>
<dbReference type="GO" id="GO:0043190">
    <property type="term" value="C:ATP-binding cassette (ABC) transporter complex"/>
    <property type="evidence" value="ECO:0007669"/>
    <property type="project" value="TreeGrafter"/>
</dbReference>
<gene>
    <name evidence="12" type="ORF">GJ688_07030</name>
</gene>
<name>A0A6I3SIZ7_HELMO</name>
<proteinExistence type="inferred from homology"/>
<dbReference type="Proteomes" id="UP000430670">
    <property type="component" value="Unassembled WGS sequence"/>
</dbReference>